<reference evidence="4" key="1">
    <citation type="journal article" date="2022" name="Int. J. Syst. Evol. Microbiol.">
        <title>Granulimonas faecalis gen. nov., sp. nov., and Leptogranulimonas caecicola gen. nov., sp. nov., novel lactate-producing Atopobiaceae bacteria isolated from mouse intestines, and an emended description of the family Atopobiaceae.</title>
        <authorList>
            <person name="Morinaga K."/>
            <person name="Kusada H."/>
            <person name="Sakamoto S."/>
            <person name="Murakami T."/>
            <person name="Toyoda A."/>
            <person name="Mori H."/>
            <person name="Meng X.Y."/>
            <person name="Takashino M."/>
            <person name="Murotomi K."/>
            <person name="Tamaki H."/>
        </authorList>
    </citation>
    <scope>NUCLEOTIDE SEQUENCE</scope>
    <source>
        <strain evidence="4">OPF53</strain>
    </source>
</reference>
<evidence type="ECO:0000313" key="5">
    <source>
        <dbReference type="Proteomes" id="UP001055025"/>
    </source>
</evidence>
<dbReference type="AlphaFoldDB" id="A0AAV5B5X0"/>
<dbReference type="Gene3D" id="3.40.50.10170">
    <property type="match status" value="1"/>
</dbReference>
<dbReference type="InterPro" id="IPR043168">
    <property type="entry name" value="DegV_C"/>
</dbReference>
<dbReference type="GO" id="GO:0008289">
    <property type="term" value="F:lipid binding"/>
    <property type="evidence" value="ECO:0007669"/>
    <property type="project" value="UniProtKB-KW"/>
</dbReference>
<dbReference type="EMBL" id="BQKC01000001">
    <property type="protein sequence ID" value="GJM55829.1"/>
    <property type="molecule type" value="Genomic_DNA"/>
</dbReference>
<comment type="function">
    <text evidence="1">May bind long-chain fatty acids, such as palmitate, and may play a role in lipid transport or fatty acid metabolism.</text>
</comment>
<sequence length="371" mass="41007">MTTDNADTVPTKGQAKAEERARKEAERQARKEADARAEERREADERAREEHVRRFRSSRNNVHIIVDSCGDFDPAIAQALNVEVVGFPYVVDGEERTDDLFQSVTAKEFYDSMRRGTYPTTSAVTPGHYYEVFKRAAEQGKPTIYLGFTEALSSSVRAAEEAAQMVRDEHPGFRLAVVDNRCPSAAAQLLAIEAVHQANLGASFDDLVAWVEEARNFIHGFFTLDSFDALARGGRIPASAASLGGKLDIKPELSYDPSGALTFKRMCRGRKKAIRAIVEDFRDASDGERSMPVGIVTADAEKDGDWLEGLLRKEKGCEDMIVVRSSVSPVIGSHVGPGMVALVFWGRDRREHGSLSERIASRVGGRRTKDR</sequence>
<dbReference type="InterPro" id="IPR050270">
    <property type="entry name" value="DegV_domain_contain"/>
</dbReference>
<evidence type="ECO:0000256" key="2">
    <source>
        <dbReference type="ARBA" id="ARBA00023121"/>
    </source>
</evidence>
<keyword evidence="5" id="KW-1185">Reference proteome</keyword>
<organism evidence="4 5">
    <name type="scientific">Granulimonas faecalis</name>
    <dbReference type="NCBI Taxonomy" id="2894155"/>
    <lineage>
        <taxon>Bacteria</taxon>
        <taxon>Bacillati</taxon>
        <taxon>Actinomycetota</taxon>
        <taxon>Coriobacteriia</taxon>
        <taxon>Coriobacteriales</taxon>
        <taxon>Kribbibacteriaceae</taxon>
        <taxon>Granulimonas</taxon>
    </lineage>
</organism>
<dbReference type="Proteomes" id="UP001055025">
    <property type="component" value="Unassembled WGS sequence"/>
</dbReference>
<evidence type="ECO:0000256" key="3">
    <source>
        <dbReference type="SAM" id="MobiDB-lite"/>
    </source>
</evidence>
<gene>
    <name evidence="4" type="ORF">ATOP_14840</name>
</gene>
<protein>
    <recommendedName>
        <fullName evidence="6">DegV family protein with EDD domain</fullName>
    </recommendedName>
</protein>
<dbReference type="RefSeq" id="WP_204407703.1">
    <property type="nucleotide sequence ID" value="NZ_BQKC01000001.1"/>
</dbReference>
<evidence type="ECO:0008006" key="6">
    <source>
        <dbReference type="Google" id="ProtNLM"/>
    </source>
</evidence>
<dbReference type="InterPro" id="IPR003797">
    <property type="entry name" value="DegV"/>
</dbReference>
<dbReference type="PROSITE" id="PS51482">
    <property type="entry name" value="DEGV"/>
    <property type="match status" value="1"/>
</dbReference>
<dbReference type="PANTHER" id="PTHR33434:SF3">
    <property type="entry name" value="DEGV DOMAIN-CONTAINING PROTEIN YITS"/>
    <property type="match status" value="1"/>
</dbReference>
<dbReference type="NCBIfam" id="TIGR00762">
    <property type="entry name" value="DegV"/>
    <property type="match status" value="1"/>
</dbReference>
<evidence type="ECO:0000256" key="1">
    <source>
        <dbReference type="ARBA" id="ARBA00003238"/>
    </source>
</evidence>
<name>A0AAV5B5X0_9ACTN</name>
<evidence type="ECO:0000313" key="4">
    <source>
        <dbReference type="EMBL" id="GJM55829.1"/>
    </source>
</evidence>
<dbReference type="Pfam" id="PF02645">
    <property type="entry name" value="DegV"/>
    <property type="match status" value="1"/>
</dbReference>
<accession>A0AAV5B5X0</accession>
<feature type="compositionally biased region" description="Basic and acidic residues" evidence="3">
    <location>
        <begin position="15"/>
        <end position="49"/>
    </location>
</feature>
<comment type="caution">
    <text evidence="4">The sequence shown here is derived from an EMBL/GenBank/DDBJ whole genome shotgun (WGS) entry which is preliminary data.</text>
</comment>
<feature type="region of interest" description="Disordered" evidence="3">
    <location>
        <begin position="1"/>
        <end position="49"/>
    </location>
</feature>
<dbReference type="PANTHER" id="PTHR33434">
    <property type="entry name" value="DEGV DOMAIN-CONTAINING PROTEIN DR_1986-RELATED"/>
    <property type="match status" value="1"/>
</dbReference>
<dbReference type="Gene3D" id="3.30.1180.10">
    <property type="match status" value="1"/>
</dbReference>
<proteinExistence type="predicted"/>
<dbReference type="SUPFAM" id="SSF82549">
    <property type="entry name" value="DAK1/DegV-like"/>
    <property type="match status" value="1"/>
</dbReference>
<keyword evidence="2" id="KW-0446">Lipid-binding</keyword>